<reference evidence="2" key="1">
    <citation type="submission" date="2017-12" db="EMBL/GenBank/DDBJ databases">
        <authorList>
            <person name="Martens C."/>
            <person name="Dahlstrom E."/>
            <person name="Barbian K."/>
            <person name="Sykora L."/>
            <person name="Ricklefs S."/>
            <person name="Bruno D."/>
            <person name="Anzick I."/>
            <person name="Myles I."/>
            <person name="Datta S.K."/>
        </authorList>
    </citation>
    <scope>NUCLEOTIDE SEQUENCE</scope>
    <source>
        <strain evidence="2">AD2</strain>
    </source>
</reference>
<proteinExistence type="predicted"/>
<sequence>MEVTDRPQRAWHRQLPKGEALRRDPATAGISEWEVQEPQVPGG</sequence>
<gene>
    <name evidence="2" type="ORF">RADP37_04200</name>
</gene>
<dbReference type="EMBL" id="CP025189">
    <property type="protein sequence ID" value="AWV21428.1"/>
    <property type="molecule type" value="Genomic_DNA"/>
</dbReference>
<evidence type="ECO:0000313" key="2">
    <source>
        <dbReference type="EMBL" id="AWV21428.1"/>
    </source>
</evidence>
<feature type="region of interest" description="Disordered" evidence="1">
    <location>
        <begin position="1"/>
        <end position="43"/>
    </location>
</feature>
<organism evidence="2">
    <name type="scientific">Roseomonas mucosa</name>
    <dbReference type="NCBI Taxonomy" id="207340"/>
    <lineage>
        <taxon>Bacteria</taxon>
        <taxon>Pseudomonadati</taxon>
        <taxon>Pseudomonadota</taxon>
        <taxon>Alphaproteobacteria</taxon>
        <taxon>Acetobacterales</taxon>
        <taxon>Roseomonadaceae</taxon>
        <taxon>Roseomonas</taxon>
    </lineage>
</organism>
<name>A0A4Y1MTZ0_9PROT</name>
<protein>
    <submittedName>
        <fullName evidence="2">Uncharacterized protein</fullName>
    </submittedName>
</protein>
<dbReference type="AlphaFoldDB" id="A0A4Y1MTZ0"/>
<accession>A0A4Y1MTZ0</accession>
<evidence type="ECO:0000256" key="1">
    <source>
        <dbReference type="SAM" id="MobiDB-lite"/>
    </source>
</evidence>